<reference evidence="8" key="1">
    <citation type="submission" date="2009-12" db="EMBL/GenBank/DDBJ databases">
        <title>The Genome Sequence of Anolis carolinensis (Green Anole Lizard).</title>
        <authorList>
            <consortium name="The Genome Sequencing Platform"/>
            <person name="Di Palma F."/>
            <person name="Alfoldi J."/>
            <person name="Heiman D."/>
            <person name="Young S."/>
            <person name="Grabherr M."/>
            <person name="Johnson J."/>
            <person name="Lander E.S."/>
            <person name="Lindblad-Toh K."/>
        </authorList>
    </citation>
    <scope>NUCLEOTIDE SEQUENCE [LARGE SCALE GENOMIC DNA]</scope>
    <source>
        <strain evidence="8">JBL SC #1</strain>
    </source>
</reference>
<evidence type="ECO:0000256" key="2">
    <source>
        <dbReference type="ARBA" id="ARBA00016066"/>
    </source>
</evidence>
<dbReference type="Ensembl" id="ENSACAT00000013194.3">
    <property type="protein sequence ID" value="ENSACAP00000012936.3"/>
    <property type="gene ID" value="ENSACAG00000013186.3"/>
</dbReference>
<dbReference type="AlphaFoldDB" id="H9GJP3"/>
<dbReference type="PANTHER" id="PTHR12830">
    <property type="entry name" value="ANAPHASE-PROMOTING COMPLEX SUBUNIT 5"/>
    <property type="match status" value="1"/>
</dbReference>
<sequence length="91" mass="10275">LFLCSQQAALALQEAIRIAQESNDHVCLQHCLSWLYILEQKKADSGVLLEHSVKKSVFFGLPVRLVYLSSMCLEGIVILPLRSMFPVLFAR</sequence>
<reference evidence="8" key="2">
    <citation type="submission" date="2025-08" db="UniProtKB">
        <authorList>
            <consortium name="Ensembl"/>
        </authorList>
    </citation>
    <scope>IDENTIFICATION</scope>
</reference>
<evidence type="ECO:0000256" key="6">
    <source>
        <dbReference type="ARBA" id="ARBA00023306"/>
    </source>
</evidence>
<evidence type="ECO:0000256" key="1">
    <source>
        <dbReference type="ARBA" id="ARBA00007450"/>
    </source>
</evidence>
<protein>
    <recommendedName>
        <fullName evidence="2">Anaphase-promoting complex subunit 5</fullName>
    </recommendedName>
</protein>
<dbReference type="Pfam" id="PF12862">
    <property type="entry name" value="ANAPC5"/>
    <property type="match status" value="1"/>
</dbReference>
<accession>H9GJP3</accession>
<comment type="similarity">
    <text evidence="1">Belongs to the APC5 family.</text>
</comment>
<dbReference type="Bgee" id="ENSACAG00000013186">
    <property type="expression patterns" value="Expressed in ovary and 12 other cell types or tissues"/>
</dbReference>
<evidence type="ECO:0000313" key="9">
    <source>
        <dbReference type="Proteomes" id="UP000001646"/>
    </source>
</evidence>
<dbReference type="Proteomes" id="UP000001646">
    <property type="component" value="Unplaced"/>
</dbReference>
<keyword evidence="9" id="KW-1185">Reference proteome</keyword>
<dbReference type="InterPro" id="IPR037679">
    <property type="entry name" value="Apc5"/>
</dbReference>
<organism evidence="8 9">
    <name type="scientific">Anolis carolinensis</name>
    <name type="common">Green anole</name>
    <name type="synonym">American chameleon</name>
    <dbReference type="NCBI Taxonomy" id="28377"/>
    <lineage>
        <taxon>Eukaryota</taxon>
        <taxon>Metazoa</taxon>
        <taxon>Chordata</taxon>
        <taxon>Craniata</taxon>
        <taxon>Vertebrata</taxon>
        <taxon>Euteleostomi</taxon>
        <taxon>Lepidosauria</taxon>
        <taxon>Squamata</taxon>
        <taxon>Bifurcata</taxon>
        <taxon>Unidentata</taxon>
        <taxon>Episquamata</taxon>
        <taxon>Toxicofera</taxon>
        <taxon>Iguania</taxon>
        <taxon>Dactyloidae</taxon>
        <taxon>Anolis</taxon>
    </lineage>
</organism>
<evidence type="ECO:0000256" key="3">
    <source>
        <dbReference type="ARBA" id="ARBA00022618"/>
    </source>
</evidence>
<dbReference type="InterPro" id="IPR026000">
    <property type="entry name" value="Apc5_dom"/>
</dbReference>
<evidence type="ECO:0000259" key="7">
    <source>
        <dbReference type="Pfam" id="PF12862"/>
    </source>
</evidence>
<feature type="domain" description="Anaphase-promoting complex subunit 5" evidence="7">
    <location>
        <begin position="2"/>
        <end position="41"/>
    </location>
</feature>
<dbReference type="STRING" id="28377.ENSACAP00000012936"/>
<evidence type="ECO:0000313" key="8">
    <source>
        <dbReference type="Ensembl" id="ENSACAP00000012936.3"/>
    </source>
</evidence>
<evidence type="ECO:0000256" key="5">
    <source>
        <dbReference type="ARBA" id="ARBA00022786"/>
    </source>
</evidence>
<dbReference type="GeneTree" id="ENSGT00390000018674"/>
<keyword evidence="5" id="KW-0833">Ubl conjugation pathway</keyword>
<keyword evidence="3" id="KW-0132">Cell division</keyword>
<reference evidence="8" key="3">
    <citation type="submission" date="2025-09" db="UniProtKB">
        <authorList>
            <consortium name="Ensembl"/>
        </authorList>
    </citation>
    <scope>IDENTIFICATION</scope>
</reference>
<dbReference type="GO" id="GO:0051301">
    <property type="term" value="P:cell division"/>
    <property type="evidence" value="ECO:0007669"/>
    <property type="project" value="UniProtKB-KW"/>
</dbReference>
<dbReference type="eggNOG" id="KOG4322">
    <property type="taxonomic scope" value="Eukaryota"/>
</dbReference>
<evidence type="ECO:0000256" key="4">
    <source>
        <dbReference type="ARBA" id="ARBA00022776"/>
    </source>
</evidence>
<dbReference type="HOGENOM" id="CLU_2837699_0_0_1"/>
<name>H9GJP3_ANOCA</name>
<dbReference type="GO" id="GO:0005680">
    <property type="term" value="C:anaphase-promoting complex"/>
    <property type="evidence" value="ECO:0007669"/>
    <property type="project" value="InterPro"/>
</dbReference>
<keyword evidence="4" id="KW-0498">Mitosis</keyword>
<keyword evidence="6" id="KW-0131">Cell cycle</keyword>
<dbReference type="PANTHER" id="PTHR12830:SF9">
    <property type="entry name" value="ANAPHASE-PROMOTING COMPLEX SUBUNIT 5"/>
    <property type="match status" value="1"/>
</dbReference>
<dbReference type="InParanoid" id="H9GJP3"/>
<proteinExistence type="inferred from homology"/>